<dbReference type="GO" id="GO:0019240">
    <property type="term" value="P:citrulline biosynthetic process"/>
    <property type="evidence" value="ECO:0007669"/>
    <property type="project" value="TreeGrafter"/>
</dbReference>
<dbReference type="Proteomes" id="UP000218244">
    <property type="component" value="Chromosome"/>
</dbReference>
<sequence>MSLEGWTRDGLGELFDRVDHFEAKKQPSVEGAAALFFPPSSLRTRVSFERGVFEMGLQPITFPPETLDKSENLADVAGYLSAWVRLMVVRHSDISVLQRLADADVLPVINAMTDVNHPCEVLSDLYALSQEADIFSLRFLFVGADGNIARAWQEAAKAFGLSIVQSCPAELRVPGMPWQGNLMTAIADADVVITDGPGPHAEALTSYRVTAAVLEAAPSGIRFAPCPPFIRGREVSTDAIEHPAFVGYSFKQYLKPVQQAVMSWALGE</sequence>
<dbReference type="SUPFAM" id="SSF53671">
    <property type="entry name" value="Aspartate/ornithine carbamoyltransferase"/>
    <property type="match status" value="1"/>
</dbReference>
<accession>A0A160PNJ0</accession>
<feature type="domain" description="Aspartate/ornithine carbamoyltransferase carbamoyl-P binding" evidence="2">
    <location>
        <begin position="2"/>
        <end position="129"/>
    </location>
</feature>
<proteinExistence type="predicted"/>
<dbReference type="PRINTS" id="PR00102">
    <property type="entry name" value="OTCASE"/>
</dbReference>
<dbReference type="GO" id="GO:0042450">
    <property type="term" value="P:L-arginine biosynthetic process via ornithine"/>
    <property type="evidence" value="ECO:0007669"/>
    <property type="project" value="TreeGrafter"/>
</dbReference>
<dbReference type="GO" id="GO:0016597">
    <property type="term" value="F:amino acid binding"/>
    <property type="evidence" value="ECO:0007669"/>
    <property type="project" value="InterPro"/>
</dbReference>
<evidence type="ECO:0000313" key="3">
    <source>
        <dbReference type="EMBL" id="BAU95409.1"/>
    </source>
</evidence>
<dbReference type="InterPro" id="IPR006130">
    <property type="entry name" value="Asp/Orn_carbamoylTrfase"/>
</dbReference>
<protein>
    <submittedName>
        <fullName evidence="3">Ornithine carbamoyltransferase</fullName>
    </submittedName>
</protein>
<dbReference type="PRINTS" id="PR00100">
    <property type="entry name" value="AOTCASE"/>
</dbReference>
<dbReference type="InterPro" id="IPR002292">
    <property type="entry name" value="Orn/put_carbamltrans"/>
</dbReference>
<keyword evidence="1 3" id="KW-0808">Transferase</keyword>
<evidence type="ECO:0000313" key="4">
    <source>
        <dbReference type="Proteomes" id="UP000218244"/>
    </source>
</evidence>
<dbReference type="KEGG" id="csur:N24_1147"/>
<name>A0A160PNJ0_9CORY</name>
<dbReference type="PANTHER" id="PTHR45753">
    <property type="entry name" value="ORNITHINE CARBAMOYLTRANSFERASE, MITOCHONDRIAL"/>
    <property type="match status" value="1"/>
</dbReference>
<dbReference type="AlphaFoldDB" id="A0A160PNJ0"/>
<evidence type="ECO:0000256" key="1">
    <source>
        <dbReference type="ARBA" id="ARBA00022679"/>
    </source>
</evidence>
<dbReference type="Pfam" id="PF02729">
    <property type="entry name" value="OTCace_N"/>
    <property type="match status" value="1"/>
</dbReference>
<dbReference type="InterPro" id="IPR036901">
    <property type="entry name" value="Asp/Orn_carbamoylTrfase_sf"/>
</dbReference>
<dbReference type="EMBL" id="AP017369">
    <property type="protein sequence ID" value="BAU95409.1"/>
    <property type="molecule type" value="Genomic_DNA"/>
</dbReference>
<dbReference type="GO" id="GO:0004585">
    <property type="term" value="F:ornithine carbamoyltransferase activity"/>
    <property type="evidence" value="ECO:0007669"/>
    <property type="project" value="TreeGrafter"/>
</dbReference>
<dbReference type="RefSeq" id="WP_231910903.1">
    <property type="nucleotide sequence ID" value="NZ_AP017369.1"/>
</dbReference>
<keyword evidence="4" id="KW-1185">Reference proteome</keyword>
<evidence type="ECO:0000259" key="2">
    <source>
        <dbReference type="Pfam" id="PF02729"/>
    </source>
</evidence>
<organism evidence="3 4">
    <name type="scientific">Corynebacterium suranareeae</name>
    <dbReference type="NCBI Taxonomy" id="2506452"/>
    <lineage>
        <taxon>Bacteria</taxon>
        <taxon>Bacillati</taxon>
        <taxon>Actinomycetota</taxon>
        <taxon>Actinomycetes</taxon>
        <taxon>Mycobacteriales</taxon>
        <taxon>Corynebacteriaceae</taxon>
        <taxon>Corynebacterium</taxon>
    </lineage>
</organism>
<dbReference type="Gene3D" id="3.40.50.1370">
    <property type="entry name" value="Aspartate/ornithine carbamoyltransferase"/>
    <property type="match status" value="2"/>
</dbReference>
<gene>
    <name evidence="3" type="ORF">N24_1147</name>
</gene>
<reference evidence="3 4" key="1">
    <citation type="submission" date="2016-02" db="EMBL/GenBank/DDBJ databases">
        <title>Corynebacterium glutamicum N24 whole genome sequencing project.</title>
        <authorList>
            <person name="Matsutani M."/>
            <person name="Nangtapong N."/>
            <person name="Yakushi T."/>
            <person name="Matsushita K."/>
        </authorList>
    </citation>
    <scope>NUCLEOTIDE SEQUENCE [LARGE SCALE GENOMIC DNA]</scope>
    <source>
        <strain evidence="3 4">N24</strain>
    </source>
</reference>
<dbReference type="PANTHER" id="PTHR45753:SF3">
    <property type="entry name" value="ORNITHINE TRANSCARBAMYLASE, MITOCHONDRIAL"/>
    <property type="match status" value="1"/>
</dbReference>
<dbReference type="InterPro" id="IPR006132">
    <property type="entry name" value="Asp/Orn_carbamoyltranf_P-bd"/>
</dbReference>